<sequence length="503" mass="57776">MTVDDDDPVRIWRPYLQKLPAHHDASLINLVNLESQLLKLDSRVLTSSNEVRVQVTDVYDEHRATKLHTNLNSLQHFLTTEPAIPNGLNIRVVSIYSLDSIFPLKIPPPLMSLLLERYAVHPSFIQVLLSFGRNVHISEAGNSLLYVDERDNEAYVSYQLNYVEESRRKLIPWSWRHTGVYHHRRQPREGQRGYDFFILLHPNETSALDRRILDGLGIAEEPRTQPGLSQDKARYHSNLVHSLVLSSFICNWRWYLRYLGDQFEEYNNRALVDLPDESTPRESYDTVSDLRNLNDYALRAHICCRGNLDLISALKPAIASSSGKTASDSTGQALRGCETLILALQGYIKSCEELVPRMRNAIDLAGYTLSLHNQLETARVDLELRDLTSHLKRLQEDNLDDSAAVKVITFVSAIYLPGSFIVSLYGMNFFVFDEDLRQIVIAKDFWVFLATWLPLTLVTGLIYVLIVWFDAWWKRKPFRFFQRPGKDDVSEPEAQIGNEFAKG</sequence>
<name>A0A1L9V0R8_ASPBC</name>
<dbReference type="VEuPathDB" id="FungiDB:ASPBRDRAFT_112523"/>
<accession>A0A1L9V0R8</accession>
<keyword evidence="4 5" id="KW-0472">Membrane</keyword>
<dbReference type="Pfam" id="PF01544">
    <property type="entry name" value="CorA"/>
    <property type="match status" value="1"/>
</dbReference>
<dbReference type="GO" id="GO:0016020">
    <property type="term" value="C:membrane"/>
    <property type="evidence" value="ECO:0007669"/>
    <property type="project" value="UniProtKB-SubCell"/>
</dbReference>
<keyword evidence="3 5" id="KW-1133">Transmembrane helix</keyword>
<dbReference type="AlphaFoldDB" id="A0A1L9V0R8"/>
<dbReference type="OMA" id="GVYHHRR"/>
<protein>
    <recommendedName>
        <fullName evidence="6">CorA-like transporter domain-containing protein</fullName>
    </recommendedName>
</protein>
<feature type="domain" description="CorA-like transporter" evidence="6">
    <location>
        <begin position="26"/>
        <end position="270"/>
    </location>
</feature>
<evidence type="ECO:0000256" key="3">
    <source>
        <dbReference type="ARBA" id="ARBA00022989"/>
    </source>
</evidence>
<feature type="transmembrane region" description="Helical" evidence="5">
    <location>
        <begin position="403"/>
        <end position="425"/>
    </location>
</feature>
<evidence type="ECO:0000256" key="2">
    <source>
        <dbReference type="ARBA" id="ARBA00022692"/>
    </source>
</evidence>
<dbReference type="InterPro" id="IPR058257">
    <property type="entry name" value="CorA-like_dom"/>
</dbReference>
<evidence type="ECO:0000256" key="4">
    <source>
        <dbReference type="ARBA" id="ARBA00023136"/>
    </source>
</evidence>
<evidence type="ECO:0000313" key="7">
    <source>
        <dbReference type="EMBL" id="OJJ77544.1"/>
    </source>
</evidence>
<organism evidence="7 8">
    <name type="scientific">Aspergillus brasiliensis (strain CBS 101740 / IMI 381727 / IBT 21946)</name>
    <dbReference type="NCBI Taxonomy" id="767769"/>
    <lineage>
        <taxon>Eukaryota</taxon>
        <taxon>Fungi</taxon>
        <taxon>Dikarya</taxon>
        <taxon>Ascomycota</taxon>
        <taxon>Pezizomycotina</taxon>
        <taxon>Eurotiomycetes</taxon>
        <taxon>Eurotiomycetidae</taxon>
        <taxon>Eurotiales</taxon>
        <taxon>Aspergillaceae</taxon>
        <taxon>Aspergillus</taxon>
        <taxon>Aspergillus subgen. Circumdati</taxon>
    </lineage>
</organism>
<dbReference type="SUPFAM" id="SSF144083">
    <property type="entry name" value="Magnesium transport protein CorA, transmembrane region"/>
    <property type="match status" value="1"/>
</dbReference>
<keyword evidence="2 5" id="KW-0812">Transmembrane</keyword>
<evidence type="ECO:0000259" key="6">
    <source>
        <dbReference type="Pfam" id="PF26616"/>
    </source>
</evidence>
<dbReference type="OrthoDB" id="5396681at2759"/>
<keyword evidence="8" id="KW-1185">Reference proteome</keyword>
<evidence type="ECO:0000256" key="1">
    <source>
        <dbReference type="ARBA" id="ARBA00004141"/>
    </source>
</evidence>
<dbReference type="GeneID" id="93569148"/>
<evidence type="ECO:0000256" key="5">
    <source>
        <dbReference type="SAM" id="Phobius"/>
    </source>
</evidence>
<comment type="subcellular location">
    <subcellularLocation>
        <location evidence="1">Membrane</location>
        <topology evidence="1">Multi-pass membrane protein</topology>
    </subcellularLocation>
</comment>
<dbReference type="InterPro" id="IPR045863">
    <property type="entry name" value="CorA_TM1_TM2"/>
</dbReference>
<gene>
    <name evidence="7" type="ORF">ASPBRDRAFT_112523</name>
</gene>
<dbReference type="InterPro" id="IPR002523">
    <property type="entry name" value="MgTranspt_CorA/ZnTranspt_ZntB"/>
</dbReference>
<dbReference type="Proteomes" id="UP000184499">
    <property type="component" value="Unassembled WGS sequence"/>
</dbReference>
<dbReference type="RefSeq" id="XP_067484791.1">
    <property type="nucleotide sequence ID" value="XM_067616660.1"/>
</dbReference>
<dbReference type="Pfam" id="PF26616">
    <property type="entry name" value="CorA-like"/>
    <property type="match status" value="1"/>
</dbReference>
<dbReference type="Gene3D" id="1.20.58.340">
    <property type="entry name" value="Magnesium transport protein CorA, transmembrane region"/>
    <property type="match status" value="1"/>
</dbReference>
<feature type="transmembrane region" description="Helical" evidence="5">
    <location>
        <begin position="445"/>
        <end position="469"/>
    </location>
</feature>
<reference evidence="8" key="1">
    <citation type="journal article" date="2017" name="Genome Biol.">
        <title>Comparative genomics reveals high biological diversity and specific adaptations in the industrially and medically important fungal genus Aspergillus.</title>
        <authorList>
            <person name="de Vries R.P."/>
            <person name="Riley R."/>
            <person name="Wiebenga A."/>
            <person name="Aguilar-Osorio G."/>
            <person name="Amillis S."/>
            <person name="Uchima C.A."/>
            <person name="Anderluh G."/>
            <person name="Asadollahi M."/>
            <person name="Askin M."/>
            <person name="Barry K."/>
            <person name="Battaglia E."/>
            <person name="Bayram O."/>
            <person name="Benocci T."/>
            <person name="Braus-Stromeyer S.A."/>
            <person name="Caldana C."/>
            <person name="Canovas D."/>
            <person name="Cerqueira G.C."/>
            <person name="Chen F."/>
            <person name="Chen W."/>
            <person name="Choi C."/>
            <person name="Clum A."/>
            <person name="Dos Santos R.A."/>
            <person name="Damasio A.R."/>
            <person name="Diallinas G."/>
            <person name="Emri T."/>
            <person name="Fekete E."/>
            <person name="Flipphi M."/>
            <person name="Freyberg S."/>
            <person name="Gallo A."/>
            <person name="Gournas C."/>
            <person name="Habgood R."/>
            <person name="Hainaut M."/>
            <person name="Harispe M.L."/>
            <person name="Henrissat B."/>
            <person name="Hilden K.S."/>
            <person name="Hope R."/>
            <person name="Hossain A."/>
            <person name="Karabika E."/>
            <person name="Karaffa L."/>
            <person name="Karanyi Z."/>
            <person name="Krasevec N."/>
            <person name="Kuo A."/>
            <person name="Kusch H."/>
            <person name="LaButti K."/>
            <person name="Lagendijk E.L."/>
            <person name="Lapidus A."/>
            <person name="Levasseur A."/>
            <person name="Lindquist E."/>
            <person name="Lipzen A."/>
            <person name="Logrieco A.F."/>
            <person name="MacCabe A."/>
            <person name="Maekelae M.R."/>
            <person name="Malavazi I."/>
            <person name="Melin P."/>
            <person name="Meyer V."/>
            <person name="Mielnichuk N."/>
            <person name="Miskei M."/>
            <person name="Molnar A.P."/>
            <person name="Mule G."/>
            <person name="Ngan C.Y."/>
            <person name="Orejas M."/>
            <person name="Orosz E."/>
            <person name="Ouedraogo J.P."/>
            <person name="Overkamp K.M."/>
            <person name="Park H.-S."/>
            <person name="Perrone G."/>
            <person name="Piumi F."/>
            <person name="Punt P.J."/>
            <person name="Ram A.F."/>
            <person name="Ramon A."/>
            <person name="Rauscher S."/>
            <person name="Record E."/>
            <person name="Riano-Pachon D.M."/>
            <person name="Robert V."/>
            <person name="Roehrig J."/>
            <person name="Ruller R."/>
            <person name="Salamov A."/>
            <person name="Salih N.S."/>
            <person name="Samson R.A."/>
            <person name="Sandor E."/>
            <person name="Sanguinetti M."/>
            <person name="Schuetze T."/>
            <person name="Sepcic K."/>
            <person name="Shelest E."/>
            <person name="Sherlock G."/>
            <person name="Sophianopoulou V."/>
            <person name="Squina F.M."/>
            <person name="Sun H."/>
            <person name="Susca A."/>
            <person name="Todd R.B."/>
            <person name="Tsang A."/>
            <person name="Unkles S.E."/>
            <person name="van de Wiele N."/>
            <person name="van Rossen-Uffink D."/>
            <person name="Oliveira J.V."/>
            <person name="Vesth T.C."/>
            <person name="Visser J."/>
            <person name="Yu J.-H."/>
            <person name="Zhou M."/>
            <person name="Andersen M.R."/>
            <person name="Archer D.B."/>
            <person name="Baker S.E."/>
            <person name="Benoit I."/>
            <person name="Brakhage A.A."/>
            <person name="Braus G.H."/>
            <person name="Fischer R."/>
            <person name="Frisvad J.C."/>
            <person name="Goldman G.H."/>
            <person name="Houbraken J."/>
            <person name="Oakley B."/>
            <person name="Pocsi I."/>
            <person name="Scazzocchio C."/>
            <person name="Seiboth B."/>
            <person name="vanKuyk P.A."/>
            <person name="Wortman J."/>
            <person name="Dyer P.S."/>
            <person name="Grigoriev I.V."/>
        </authorList>
    </citation>
    <scope>NUCLEOTIDE SEQUENCE [LARGE SCALE GENOMIC DNA]</scope>
    <source>
        <strain evidence="8">CBS 101740 / IMI 381727 / IBT 21946</strain>
    </source>
</reference>
<evidence type="ECO:0000313" key="8">
    <source>
        <dbReference type="Proteomes" id="UP000184499"/>
    </source>
</evidence>
<proteinExistence type="predicted"/>
<dbReference type="EMBL" id="KV878679">
    <property type="protein sequence ID" value="OJJ77544.1"/>
    <property type="molecule type" value="Genomic_DNA"/>
</dbReference>